<dbReference type="EMBL" id="BGPR01003184">
    <property type="protein sequence ID" value="GBM84753.1"/>
    <property type="molecule type" value="Genomic_DNA"/>
</dbReference>
<name>A0A4Y2J3I9_ARAVE</name>
<protein>
    <submittedName>
        <fullName evidence="2">Uncharacterized protein</fullName>
    </submittedName>
</protein>
<sequence>VGLSYVLYMWDCHLISLSSPVLLFVPFPLWQLDYSNPQKGKNRTVIPTPAGIHPQIPSDPTPERV</sequence>
<accession>A0A4Y2J3I9</accession>
<evidence type="ECO:0000313" key="3">
    <source>
        <dbReference type="Proteomes" id="UP000499080"/>
    </source>
</evidence>
<gene>
    <name evidence="2" type="ORF">AVEN_249892_1</name>
</gene>
<reference evidence="2 3" key="1">
    <citation type="journal article" date="2019" name="Sci. Rep.">
        <title>Orb-weaving spider Araneus ventricosus genome elucidates the spidroin gene catalogue.</title>
        <authorList>
            <person name="Kono N."/>
            <person name="Nakamura H."/>
            <person name="Ohtoshi R."/>
            <person name="Moran D.A.P."/>
            <person name="Shinohara A."/>
            <person name="Yoshida Y."/>
            <person name="Fujiwara M."/>
            <person name="Mori M."/>
            <person name="Tomita M."/>
            <person name="Arakawa K."/>
        </authorList>
    </citation>
    <scope>NUCLEOTIDE SEQUENCE [LARGE SCALE GENOMIC DNA]</scope>
</reference>
<evidence type="ECO:0000313" key="2">
    <source>
        <dbReference type="EMBL" id="GBM84753.1"/>
    </source>
</evidence>
<organism evidence="2 3">
    <name type="scientific">Araneus ventricosus</name>
    <name type="common">Orbweaver spider</name>
    <name type="synonym">Epeira ventricosa</name>
    <dbReference type="NCBI Taxonomy" id="182803"/>
    <lineage>
        <taxon>Eukaryota</taxon>
        <taxon>Metazoa</taxon>
        <taxon>Ecdysozoa</taxon>
        <taxon>Arthropoda</taxon>
        <taxon>Chelicerata</taxon>
        <taxon>Arachnida</taxon>
        <taxon>Araneae</taxon>
        <taxon>Araneomorphae</taxon>
        <taxon>Entelegynae</taxon>
        <taxon>Araneoidea</taxon>
        <taxon>Araneidae</taxon>
        <taxon>Araneus</taxon>
    </lineage>
</organism>
<proteinExistence type="predicted"/>
<evidence type="ECO:0000256" key="1">
    <source>
        <dbReference type="SAM" id="MobiDB-lite"/>
    </source>
</evidence>
<dbReference type="AlphaFoldDB" id="A0A4Y2J3I9"/>
<dbReference type="Proteomes" id="UP000499080">
    <property type="component" value="Unassembled WGS sequence"/>
</dbReference>
<keyword evidence="3" id="KW-1185">Reference proteome</keyword>
<feature type="non-terminal residue" evidence="2">
    <location>
        <position position="1"/>
    </location>
</feature>
<feature type="region of interest" description="Disordered" evidence="1">
    <location>
        <begin position="43"/>
        <end position="65"/>
    </location>
</feature>
<comment type="caution">
    <text evidence="2">The sequence shown here is derived from an EMBL/GenBank/DDBJ whole genome shotgun (WGS) entry which is preliminary data.</text>
</comment>